<reference evidence="4" key="1">
    <citation type="submission" date="2020-07" db="EMBL/GenBank/DDBJ databases">
        <title>Huge and variable diversity of episymbiotic CPR bacteria and DPANN archaea in groundwater ecosystems.</title>
        <authorList>
            <person name="He C.Y."/>
            <person name="Keren R."/>
            <person name="Whittaker M."/>
            <person name="Farag I.F."/>
            <person name="Doudna J."/>
            <person name="Cate J.H.D."/>
            <person name="Banfield J.F."/>
        </authorList>
    </citation>
    <scope>NUCLEOTIDE SEQUENCE</scope>
    <source>
        <strain evidence="4">NC_groundwater_1482_Ag_S-0.65um_47_24</strain>
    </source>
</reference>
<dbReference type="SUPFAM" id="SSF48452">
    <property type="entry name" value="TPR-like"/>
    <property type="match status" value="2"/>
</dbReference>
<dbReference type="EMBL" id="JACQWF010000236">
    <property type="protein sequence ID" value="MBI4595758.1"/>
    <property type="molecule type" value="Genomic_DNA"/>
</dbReference>
<feature type="repeat" description="TPR" evidence="3">
    <location>
        <begin position="69"/>
        <end position="102"/>
    </location>
</feature>
<dbReference type="PANTHER" id="PTHR44858:SF1">
    <property type="entry name" value="UDP-N-ACETYLGLUCOSAMINE--PEPTIDE N-ACETYLGLUCOSAMINYLTRANSFERASE SPINDLY-RELATED"/>
    <property type="match status" value="1"/>
</dbReference>
<keyword evidence="2 3" id="KW-0802">TPR repeat</keyword>
<sequence length="425" mass="48445">MIKSRQYLTWLVLIMSLLLITCGRKDIISSRPDDADIYYRSGLAFLERGQLDLALNEFNKALQINPIHLEALNDSGIAYLKKGNLDQAATKFKEVIKLKSDSPIPHRNLGSIYLARKMVDEAISEFKQAVQLAPQEAASHYLLAKAFLDKGLDDMAMVELKDSIKLKADYGEALKDLAFIYHRKGHESSSVTYYNDAISKIKDAVMVTPSDAESHQLLGELYLDIGAYSLAIFEFREALRIKPELVNVYKSLAFALTASSFFDQAIETLRLYRNLFPEDSEVYCNLGHIYYMIKEDHLAAGMYSRALELDSKSNAALWLYLINLRGKKKEEGNKILQRFAQKLPKDNWQVSLANYLSGYQNTREFTLPDKKENRGPAFFFLGSYYLNSGRKKMANEYLLTGTAVKYYNSWEFLAARQALEELNKG</sequence>
<dbReference type="SMART" id="SM00028">
    <property type="entry name" value="TPR"/>
    <property type="match status" value="8"/>
</dbReference>
<dbReference type="Gene3D" id="1.25.40.10">
    <property type="entry name" value="Tetratricopeptide repeat domain"/>
    <property type="match status" value="3"/>
</dbReference>
<evidence type="ECO:0000256" key="1">
    <source>
        <dbReference type="ARBA" id="ARBA00022737"/>
    </source>
</evidence>
<organism evidence="4 5">
    <name type="scientific">Tectimicrobiota bacterium</name>
    <dbReference type="NCBI Taxonomy" id="2528274"/>
    <lineage>
        <taxon>Bacteria</taxon>
        <taxon>Pseudomonadati</taxon>
        <taxon>Nitrospinota/Tectimicrobiota group</taxon>
        <taxon>Candidatus Tectimicrobiota</taxon>
    </lineage>
</organism>
<feature type="repeat" description="TPR" evidence="3">
    <location>
        <begin position="103"/>
        <end position="136"/>
    </location>
</feature>
<dbReference type="Proteomes" id="UP000772181">
    <property type="component" value="Unassembled WGS sequence"/>
</dbReference>
<dbReference type="InterPro" id="IPR011990">
    <property type="entry name" value="TPR-like_helical_dom_sf"/>
</dbReference>
<feature type="repeat" description="TPR" evidence="3">
    <location>
        <begin position="280"/>
        <end position="313"/>
    </location>
</feature>
<feature type="repeat" description="TPR" evidence="3">
    <location>
        <begin position="212"/>
        <end position="245"/>
    </location>
</feature>
<gene>
    <name evidence="4" type="ORF">HY730_05190</name>
</gene>
<evidence type="ECO:0000313" key="5">
    <source>
        <dbReference type="Proteomes" id="UP000772181"/>
    </source>
</evidence>
<accession>A0A933GKX3</accession>
<name>A0A933GKX3_UNCTE</name>
<comment type="caution">
    <text evidence="4">The sequence shown here is derived from an EMBL/GenBank/DDBJ whole genome shotgun (WGS) entry which is preliminary data.</text>
</comment>
<dbReference type="PANTHER" id="PTHR44858">
    <property type="entry name" value="TETRATRICOPEPTIDE REPEAT PROTEIN 6"/>
    <property type="match status" value="1"/>
</dbReference>
<evidence type="ECO:0000313" key="4">
    <source>
        <dbReference type="EMBL" id="MBI4595758.1"/>
    </source>
</evidence>
<feature type="repeat" description="TPR" evidence="3">
    <location>
        <begin position="35"/>
        <end position="68"/>
    </location>
</feature>
<proteinExistence type="predicted"/>
<dbReference type="Pfam" id="PF13181">
    <property type="entry name" value="TPR_8"/>
    <property type="match status" value="2"/>
</dbReference>
<dbReference type="InterPro" id="IPR050498">
    <property type="entry name" value="Ycf3"/>
</dbReference>
<dbReference type="PROSITE" id="PS50293">
    <property type="entry name" value="TPR_REGION"/>
    <property type="match status" value="1"/>
</dbReference>
<keyword evidence="1" id="KW-0677">Repeat</keyword>
<protein>
    <submittedName>
        <fullName evidence="4">Tetratricopeptide repeat protein</fullName>
    </submittedName>
</protein>
<evidence type="ECO:0000256" key="2">
    <source>
        <dbReference type="ARBA" id="ARBA00022803"/>
    </source>
</evidence>
<dbReference type="PROSITE" id="PS50005">
    <property type="entry name" value="TPR"/>
    <property type="match status" value="5"/>
</dbReference>
<dbReference type="Pfam" id="PF13432">
    <property type="entry name" value="TPR_16"/>
    <property type="match status" value="1"/>
</dbReference>
<evidence type="ECO:0000256" key="3">
    <source>
        <dbReference type="PROSITE-ProRule" id="PRU00339"/>
    </source>
</evidence>
<dbReference type="InterPro" id="IPR019734">
    <property type="entry name" value="TPR_rpt"/>
</dbReference>
<dbReference type="AlphaFoldDB" id="A0A933GKX3"/>